<dbReference type="Pfam" id="PF18603">
    <property type="entry name" value="LAL_C2"/>
    <property type="match status" value="1"/>
</dbReference>
<dbReference type="GO" id="GO:0046872">
    <property type="term" value="F:metal ion binding"/>
    <property type="evidence" value="ECO:0007669"/>
    <property type="project" value="InterPro"/>
</dbReference>
<evidence type="ECO:0000256" key="1">
    <source>
        <dbReference type="ARBA" id="ARBA00022598"/>
    </source>
</evidence>
<reference evidence="6" key="1">
    <citation type="submission" date="2016-04" db="EMBL/GenBank/DDBJ databases">
        <authorList>
            <person name="Evans L.H."/>
            <person name="Alamgir A."/>
            <person name="Owens N."/>
            <person name="Weber N.D."/>
            <person name="Virtaneva K."/>
            <person name="Barbian K."/>
            <person name="Babar A."/>
            <person name="Rosenke K."/>
        </authorList>
    </citation>
    <scope>NUCLEOTIDE SEQUENCE</scope>
    <source>
        <strain evidence="6">86</strain>
    </source>
</reference>
<keyword evidence="3 4" id="KW-0067">ATP-binding</keyword>
<dbReference type="SUPFAM" id="SSF56059">
    <property type="entry name" value="Glutathione synthetase ATP-binding domain-like"/>
    <property type="match status" value="1"/>
</dbReference>
<feature type="domain" description="ATP-grasp" evidence="5">
    <location>
        <begin position="108"/>
        <end position="299"/>
    </location>
</feature>
<keyword evidence="1" id="KW-0436">Ligase</keyword>
<dbReference type="EMBL" id="FLUQ01000004">
    <property type="protein sequence ID" value="SBW08396.1"/>
    <property type="molecule type" value="Genomic_DNA"/>
</dbReference>
<accession>A0A212K9R3</accession>
<organism evidence="6">
    <name type="scientific">uncultured delta proteobacterium</name>
    <dbReference type="NCBI Taxonomy" id="34034"/>
    <lineage>
        <taxon>Bacteria</taxon>
        <taxon>Deltaproteobacteria</taxon>
        <taxon>environmental samples</taxon>
    </lineage>
</organism>
<dbReference type="Pfam" id="PF13535">
    <property type="entry name" value="ATP-grasp_4"/>
    <property type="match status" value="1"/>
</dbReference>
<name>A0A212K9R3_9DELT</name>
<evidence type="ECO:0000259" key="5">
    <source>
        <dbReference type="PROSITE" id="PS50975"/>
    </source>
</evidence>
<dbReference type="AlphaFoldDB" id="A0A212K9R3"/>
<dbReference type="PANTHER" id="PTHR43585:SF2">
    <property type="entry name" value="ATP-GRASP ENZYME FSQD"/>
    <property type="match status" value="1"/>
</dbReference>
<dbReference type="InterPro" id="IPR052032">
    <property type="entry name" value="ATP-dep_AA_Ligase"/>
</dbReference>
<gene>
    <name evidence="6" type="ORF">KL86DPRO_40090</name>
</gene>
<proteinExistence type="predicted"/>
<dbReference type="Gene3D" id="3.40.50.20">
    <property type="match status" value="1"/>
</dbReference>
<protein>
    <recommendedName>
        <fullName evidence="5">ATP-grasp domain-containing protein</fullName>
    </recommendedName>
</protein>
<dbReference type="PROSITE" id="PS50975">
    <property type="entry name" value="ATP_GRASP"/>
    <property type="match status" value="1"/>
</dbReference>
<dbReference type="GO" id="GO:0016874">
    <property type="term" value="F:ligase activity"/>
    <property type="evidence" value="ECO:0007669"/>
    <property type="project" value="UniProtKB-KW"/>
</dbReference>
<evidence type="ECO:0000313" key="6">
    <source>
        <dbReference type="EMBL" id="SBW08396.1"/>
    </source>
</evidence>
<dbReference type="GO" id="GO:0005524">
    <property type="term" value="F:ATP binding"/>
    <property type="evidence" value="ECO:0007669"/>
    <property type="project" value="UniProtKB-UniRule"/>
</dbReference>
<dbReference type="InterPro" id="IPR016185">
    <property type="entry name" value="PreATP-grasp_dom_sf"/>
</dbReference>
<dbReference type="InterPro" id="IPR040570">
    <property type="entry name" value="LAL_C2"/>
</dbReference>
<sequence>MTRLLILGGGSCQLHAFKRAKERGYSAVLFDYLPAPPAAALADIHRPVSTFDWDACLEEAKRLSLDGVMTVGTDQPVFTCALIAAKLGLPSLIRPGTALAVTNKAVMKRILSRHCIPTARWFLTDKEELPLLPLEGPVVIKPVDSQGQRGVIKAENVQRAADFFEDSIAFSRRGELLCETYYPSAEVTVNAWVHEGNAHMLAVTDRVCFGHERHIGVCAAHRFPSRAAAGQEDVIRAVTQRVADAFGLRNGPLYIQLLTGESGILVNELSSRIGGAFEDVFIPYLTGFDILDAVMDAALGRSPAPPAPFDPAGKQIRVLMPFARPGRIGSMTPPADILALEGVMDARFNYAAGDVIPRFENAAGRLGVIVLRAENAGTMRHCLDRFYSMFHVLDDAGEDMLLDAWRVS</sequence>
<evidence type="ECO:0000256" key="4">
    <source>
        <dbReference type="PROSITE-ProRule" id="PRU00409"/>
    </source>
</evidence>
<dbReference type="InterPro" id="IPR011761">
    <property type="entry name" value="ATP-grasp"/>
</dbReference>
<dbReference type="Gene3D" id="3.30.470.20">
    <property type="entry name" value="ATP-grasp fold, B domain"/>
    <property type="match status" value="1"/>
</dbReference>
<evidence type="ECO:0000256" key="2">
    <source>
        <dbReference type="ARBA" id="ARBA00022741"/>
    </source>
</evidence>
<evidence type="ECO:0000256" key="3">
    <source>
        <dbReference type="ARBA" id="ARBA00022840"/>
    </source>
</evidence>
<dbReference type="PANTHER" id="PTHR43585">
    <property type="entry name" value="FUMIPYRROLE BIOSYNTHESIS PROTEIN C"/>
    <property type="match status" value="1"/>
</dbReference>
<keyword evidence="2 4" id="KW-0547">Nucleotide-binding</keyword>
<dbReference type="SUPFAM" id="SSF52440">
    <property type="entry name" value="PreATP-grasp domain"/>
    <property type="match status" value="1"/>
</dbReference>